<dbReference type="PANTHER" id="PTHR33627">
    <property type="entry name" value="TRANSPOSASE"/>
    <property type="match status" value="1"/>
</dbReference>
<dbReference type="AlphaFoldDB" id="A0AA96WTK9"/>
<evidence type="ECO:0008006" key="2">
    <source>
        <dbReference type="Google" id="ProtNLM"/>
    </source>
</evidence>
<sequence length="195" mass="22827">MRHLFQLVWSQGLLLATVVQAERFCTEVTTQVYFCPGAERWLVIEKLEDGTIRYWVSNASVSTSLQQLLTLVHQQWTIKQSYQQLKEELGLDHFGGRSWTGLNHDLVLRFMAYCFLLLWRRVKRKSMLTLPATRRLLLTALNLLACPRCQRHLSGFYHGILLNRVVLDSELKAEIVKTVLLPFKKAERRERRNSN</sequence>
<gene>
    <name evidence="1" type="ORF">Q2T42_19585</name>
</gene>
<dbReference type="EMBL" id="CP130144">
    <property type="protein sequence ID" value="WNZ44039.1"/>
    <property type="molecule type" value="Genomic_DNA"/>
</dbReference>
<evidence type="ECO:0000313" key="1">
    <source>
        <dbReference type="EMBL" id="WNZ44039.1"/>
    </source>
</evidence>
<dbReference type="PANTHER" id="PTHR33627:SF1">
    <property type="entry name" value="TRANSPOSASE"/>
    <property type="match status" value="1"/>
</dbReference>
<reference evidence="1" key="2">
    <citation type="submission" date="2023-07" db="EMBL/GenBank/DDBJ databases">
        <authorList>
            <person name="Bai X.-H."/>
            <person name="Wang H.-H."/>
            <person name="Wang J."/>
            <person name="Ma M.-Y."/>
            <person name="Hu H.-H."/>
            <person name="Song Z.-L."/>
            <person name="Ma H.-G."/>
            <person name="Fan Y."/>
            <person name="Du C.-Y."/>
            <person name="Xu J.-C."/>
        </authorList>
    </citation>
    <scope>NUCLEOTIDE SEQUENCE</scope>
    <source>
        <strain evidence="1">CZ1</strain>
    </source>
</reference>
<name>A0AA96WTK9_LEPBY</name>
<protein>
    <recommendedName>
        <fullName evidence="2">Transposase</fullName>
    </recommendedName>
</protein>
<organism evidence="1">
    <name type="scientific">Leptolyngbya boryana CZ1</name>
    <dbReference type="NCBI Taxonomy" id="3060204"/>
    <lineage>
        <taxon>Bacteria</taxon>
        <taxon>Bacillati</taxon>
        <taxon>Cyanobacteriota</taxon>
        <taxon>Cyanophyceae</taxon>
        <taxon>Leptolyngbyales</taxon>
        <taxon>Leptolyngbyaceae</taxon>
        <taxon>Leptolyngbya group</taxon>
        <taxon>Leptolyngbya</taxon>
    </lineage>
</organism>
<reference evidence="1" key="1">
    <citation type="journal article" date="2023" name="Plants (Basel)">
        <title>Genomic Analysis of Leptolyngbya boryana CZ1 Reveals Efficient Carbon Fixation Modules.</title>
        <authorList>
            <person name="Bai X."/>
            <person name="Wang H."/>
            <person name="Cheng W."/>
            <person name="Wang J."/>
            <person name="Ma M."/>
            <person name="Hu H."/>
            <person name="Song Z."/>
            <person name="Ma H."/>
            <person name="Fan Y."/>
            <person name="Du C."/>
            <person name="Xu J."/>
        </authorList>
    </citation>
    <scope>NUCLEOTIDE SEQUENCE</scope>
    <source>
        <strain evidence="1">CZ1</strain>
    </source>
</reference>
<dbReference type="InterPro" id="IPR039365">
    <property type="entry name" value="IS701-like"/>
</dbReference>
<accession>A0AA96WTK9</accession>
<dbReference type="RefSeq" id="WP_316426218.1">
    <property type="nucleotide sequence ID" value="NZ_CP130144.1"/>
</dbReference>
<proteinExistence type="predicted"/>